<evidence type="ECO:0000313" key="1">
    <source>
        <dbReference type="EMBL" id="PSK95170.1"/>
    </source>
</evidence>
<dbReference type="AlphaFoldDB" id="A0A2P8DD68"/>
<protein>
    <submittedName>
        <fullName evidence="1">Uncharacterized protein</fullName>
    </submittedName>
</protein>
<sequence length="63" mass="7122">MLVNIKCGLFIPVACHFFIKRAKQFIKVNILFNTGAPAPPPAACCYGLHQKSHPKGWLKDRER</sequence>
<evidence type="ECO:0000313" key="2">
    <source>
        <dbReference type="Proteomes" id="UP000240572"/>
    </source>
</evidence>
<gene>
    <name evidence="1" type="ORF">B0I18_1011335</name>
</gene>
<dbReference type="EMBL" id="PYGD01000001">
    <property type="protein sequence ID" value="PSK95170.1"/>
    <property type="molecule type" value="Genomic_DNA"/>
</dbReference>
<reference evidence="1 2" key="1">
    <citation type="submission" date="2018-03" db="EMBL/GenBank/DDBJ databases">
        <title>Genomic Encyclopedia of Type Strains, Phase III (KMG-III): the genomes of soil and plant-associated and newly described type strains.</title>
        <authorList>
            <person name="Whitman W."/>
        </authorList>
    </citation>
    <scope>NUCLEOTIDE SEQUENCE [LARGE SCALE GENOMIC DNA]</scope>
    <source>
        <strain evidence="1 2">CGMCC 1.12700</strain>
    </source>
</reference>
<proteinExistence type="predicted"/>
<dbReference type="RefSeq" id="WP_146146672.1">
    <property type="nucleotide sequence ID" value="NZ_PYGD01000001.1"/>
</dbReference>
<dbReference type="Proteomes" id="UP000240572">
    <property type="component" value="Unassembled WGS sequence"/>
</dbReference>
<accession>A0A2P8DD68</accession>
<keyword evidence="2" id="KW-1185">Reference proteome</keyword>
<comment type="caution">
    <text evidence="1">The sequence shown here is derived from an EMBL/GenBank/DDBJ whole genome shotgun (WGS) entry which is preliminary data.</text>
</comment>
<organism evidence="1 2">
    <name type="scientific">Taibaiella chishuiensis</name>
    <dbReference type="NCBI Taxonomy" id="1434707"/>
    <lineage>
        <taxon>Bacteria</taxon>
        <taxon>Pseudomonadati</taxon>
        <taxon>Bacteroidota</taxon>
        <taxon>Chitinophagia</taxon>
        <taxon>Chitinophagales</taxon>
        <taxon>Chitinophagaceae</taxon>
        <taxon>Taibaiella</taxon>
    </lineage>
</organism>
<name>A0A2P8DD68_9BACT</name>